<evidence type="ECO:0000313" key="3">
    <source>
        <dbReference type="Proteomes" id="UP001056837"/>
    </source>
</evidence>
<reference evidence="2" key="1">
    <citation type="submission" date="2020-04" db="EMBL/GenBank/DDBJ databases">
        <title>Tenacibaculum mesophilum bac2.</title>
        <authorList>
            <person name="Li M."/>
        </authorList>
    </citation>
    <scope>NUCLEOTIDE SEQUENCE</scope>
    <source>
        <strain evidence="2">Bac2</strain>
    </source>
</reference>
<organism evidence="2 3">
    <name type="scientific">Tenacibaculum mesophilum</name>
    <dbReference type="NCBI Taxonomy" id="104268"/>
    <lineage>
        <taxon>Bacteria</taxon>
        <taxon>Pseudomonadati</taxon>
        <taxon>Bacteroidota</taxon>
        <taxon>Flavobacteriia</taxon>
        <taxon>Flavobacteriales</taxon>
        <taxon>Flavobacteriaceae</taxon>
        <taxon>Tenacibaculum</taxon>
    </lineage>
</organism>
<dbReference type="EMBL" id="CP050861">
    <property type="protein sequence ID" value="UTD15427.1"/>
    <property type="molecule type" value="Genomic_DNA"/>
</dbReference>
<evidence type="ECO:0000256" key="1">
    <source>
        <dbReference type="SAM" id="Phobius"/>
    </source>
</evidence>
<accession>A0AAE9MLB6</accession>
<gene>
    <name evidence="2" type="ORF">HER15_08095</name>
</gene>
<keyword evidence="1" id="KW-1133">Transmembrane helix</keyword>
<evidence type="ECO:0000313" key="2">
    <source>
        <dbReference type="EMBL" id="UTD15427.1"/>
    </source>
</evidence>
<dbReference type="Proteomes" id="UP001056837">
    <property type="component" value="Chromosome"/>
</dbReference>
<dbReference type="RefSeq" id="WP_253055412.1">
    <property type="nucleotide sequence ID" value="NZ_CP050861.1"/>
</dbReference>
<name>A0AAE9MLB6_9FLAO</name>
<dbReference type="AlphaFoldDB" id="A0AAE9MLB6"/>
<feature type="transmembrane region" description="Helical" evidence="1">
    <location>
        <begin position="57"/>
        <end position="77"/>
    </location>
</feature>
<proteinExistence type="predicted"/>
<feature type="transmembrane region" description="Helical" evidence="1">
    <location>
        <begin position="152"/>
        <end position="170"/>
    </location>
</feature>
<keyword evidence="1" id="KW-0812">Transmembrane</keyword>
<feature type="transmembrane region" description="Helical" evidence="1">
    <location>
        <begin position="25"/>
        <end position="45"/>
    </location>
</feature>
<keyword evidence="1" id="KW-0472">Membrane</keyword>
<sequence length="176" mass="20421">MNDLGFYKSIYDRELNRRKSLDDSISIPTGIISLLIGLLSFYYTSEEYKIIVESNKTALILLGIIFVLLTLSIVFLVKSYNNFLRGFCYPNISLLEKVRHFQKVAIPDYNEQVSKEKQIDFEEELTNKLIAIADRNTQINDVRALYLYRAKTFIILSLAVIFITTIFLIIKKTELC</sequence>
<protein>
    <submittedName>
        <fullName evidence="2">Uncharacterized protein</fullName>
    </submittedName>
</protein>